<feature type="transmembrane region" description="Helical" evidence="1">
    <location>
        <begin position="79"/>
        <end position="99"/>
    </location>
</feature>
<comment type="caution">
    <text evidence="2">The sequence shown here is derived from an EMBL/GenBank/DDBJ whole genome shotgun (WGS) entry which is preliminary data.</text>
</comment>
<keyword evidence="1" id="KW-0812">Transmembrane</keyword>
<evidence type="ECO:0000313" key="3">
    <source>
        <dbReference type="Proteomes" id="UP001207605"/>
    </source>
</evidence>
<gene>
    <name evidence="2" type="ORF">OCV65_09695</name>
</gene>
<dbReference type="Proteomes" id="UP001207605">
    <property type="component" value="Unassembled WGS sequence"/>
</dbReference>
<reference evidence="2 3" key="1">
    <citation type="journal article" date="2021" name="ISME Commun">
        <title>Automated analysis of genomic sequences facilitates high-throughput and comprehensive description of bacteria.</title>
        <authorList>
            <person name="Hitch T.C.A."/>
        </authorList>
    </citation>
    <scope>NUCLEOTIDE SEQUENCE [LARGE SCALE GENOMIC DNA]</scope>
    <source>
        <strain evidence="2 3">Sanger_02</strain>
    </source>
</reference>
<dbReference type="EMBL" id="JAOQJV010000013">
    <property type="protein sequence ID" value="MCU6700499.1"/>
    <property type="molecule type" value="Genomic_DNA"/>
</dbReference>
<evidence type="ECO:0000313" key="2">
    <source>
        <dbReference type="EMBL" id="MCU6700499.1"/>
    </source>
</evidence>
<protein>
    <submittedName>
        <fullName evidence="2">Zf-HC2 domain-containing protein</fullName>
    </submittedName>
</protein>
<sequence>MKKECAIVQDLLALYEDDCLQEESRKMVEDHIAECQECRWVYEACEKMQDIQVQAQTESDLQIQKSASQIMKKIKRRTTLKAVIGIVLIVAVIIGGHVFCNHITDSEWGYSEMLYGIASDDVEVAQLYQLAGGDIYCVLKSSKSIGIQSMTGLQDPSELSDQNEEQTLEYRMRGRTFWETVSVPEIKQSTIIFPVRLEGISEETKQEYTCYAKQVAFYGKTMSDKKVIWNEGQDIAKAPDEIEYRAIRAYLENGNVEKAYAECESLGWDSAKIIAEIGKQTSQDGIYEDAGVPILVNEE</sequence>
<organism evidence="2 3">
    <name type="scientific">Dorea ammoniilytica</name>
    <dbReference type="NCBI Taxonomy" id="2981788"/>
    <lineage>
        <taxon>Bacteria</taxon>
        <taxon>Bacillati</taxon>
        <taxon>Bacillota</taxon>
        <taxon>Clostridia</taxon>
        <taxon>Lachnospirales</taxon>
        <taxon>Lachnospiraceae</taxon>
        <taxon>Dorea</taxon>
    </lineage>
</organism>
<proteinExistence type="predicted"/>
<keyword evidence="3" id="KW-1185">Reference proteome</keyword>
<accession>A0ABT2S7D1</accession>
<dbReference type="RefSeq" id="WP_262581860.1">
    <property type="nucleotide sequence ID" value="NZ_JAOQJV010000013.1"/>
</dbReference>
<evidence type="ECO:0000256" key="1">
    <source>
        <dbReference type="SAM" id="Phobius"/>
    </source>
</evidence>
<name>A0ABT2S7D1_9FIRM</name>
<keyword evidence="1" id="KW-0472">Membrane</keyword>
<keyword evidence="1" id="KW-1133">Transmembrane helix</keyword>